<protein>
    <submittedName>
        <fullName evidence="1">Uncharacterized protein</fullName>
    </submittedName>
</protein>
<sequence>MTYKEFLEYLENNFDGYEVFMEKAAAYQHLKNQKRPVKSRWNENKVQKATNEMWKKAMQPLYDTLKREIKSGISYKWIEYIEQHEVLEGLRDAMADLSFDEAS</sequence>
<reference evidence="1 2" key="1">
    <citation type="submission" date="2019-04" db="EMBL/GenBank/DDBJ databases">
        <authorList>
            <person name="Schori C."/>
            <person name="Ahrens C."/>
        </authorList>
    </citation>
    <scope>NUCLEOTIDE SEQUENCE [LARGE SCALE GENOMIC DNA]</scope>
    <source>
        <strain evidence="1 2">DSM 2950</strain>
    </source>
</reference>
<dbReference type="GeneID" id="75053952"/>
<proteinExistence type="predicted"/>
<dbReference type="AlphaFoldDB" id="A0A7G5N147"/>
<dbReference type="EMBL" id="CP039126">
    <property type="protein sequence ID" value="QMW80590.1"/>
    <property type="molecule type" value="Genomic_DNA"/>
</dbReference>
<evidence type="ECO:0000313" key="2">
    <source>
        <dbReference type="Proteomes" id="UP000515789"/>
    </source>
</evidence>
<organism evidence="1 2">
    <name type="scientific">Blautia producta</name>
    <dbReference type="NCBI Taxonomy" id="33035"/>
    <lineage>
        <taxon>Bacteria</taxon>
        <taxon>Bacillati</taxon>
        <taxon>Bacillota</taxon>
        <taxon>Clostridia</taxon>
        <taxon>Lachnospirales</taxon>
        <taxon>Lachnospiraceae</taxon>
        <taxon>Blautia</taxon>
    </lineage>
</organism>
<name>A0A7G5N147_9FIRM</name>
<gene>
    <name evidence="1" type="ORF">E5259_25020</name>
</gene>
<dbReference type="Proteomes" id="UP000515789">
    <property type="component" value="Chromosome"/>
</dbReference>
<dbReference type="RefSeq" id="WP_018595187.1">
    <property type="nucleotide sequence ID" value="NZ_CABLBP010000020.1"/>
</dbReference>
<accession>A0A7G5N147</accession>
<evidence type="ECO:0000313" key="1">
    <source>
        <dbReference type="EMBL" id="QMW80590.1"/>
    </source>
</evidence>